<keyword evidence="1" id="KW-0812">Transmembrane</keyword>
<accession>A0A135Z2W4</accession>
<evidence type="ECO:0000313" key="3">
    <source>
        <dbReference type="EMBL" id="RXF53663.1"/>
    </source>
</evidence>
<evidence type="ECO:0000313" key="6">
    <source>
        <dbReference type="Proteomes" id="UP000295195"/>
    </source>
</evidence>
<reference evidence="2 7" key="3">
    <citation type="submission" date="2019-09" db="EMBL/GenBank/DDBJ databases">
        <title>Investigation of probiotic properties of different lactic acid bacteria.</title>
        <authorList>
            <person name="Jaomanjaka F."/>
            <person name="Blanc P."/>
        </authorList>
    </citation>
    <scope>NUCLEOTIDE SEQUENCE [LARGE SCALE GENOMIC DNA]</scope>
    <source>
        <strain evidence="2 7">BIO6272</strain>
    </source>
</reference>
<feature type="transmembrane region" description="Helical" evidence="1">
    <location>
        <begin position="12"/>
        <end position="33"/>
    </location>
</feature>
<evidence type="ECO:0000313" key="7">
    <source>
        <dbReference type="Proteomes" id="UP000430323"/>
    </source>
</evidence>
<evidence type="ECO:0000256" key="1">
    <source>
        <dbReference type="SAM" id="Phobius"/>
    </source>
</evidence>
<gene>
    <name evidence="4" type="ORF">CEE75_08395</name>
    <name evidence="3" type="ORF">ERD32_12405</name>
    <name evidence="2" type="ORF">F8251_10020</name>
</gene>
<dbReference type="AlphaFoldDB" id="A0A135Z2W4"/>
<reference evidence="3 5" key="2">
    <citation type="submission" date="2019-01" db="EMBL/GenBank/DDBJ databases">
        <title>The genome sequence of Lactobacillus crispatus L49.</title>
        <authorList>
            <person name="Zhong J."/>
            <person name="Zhang J."/>
        </authorList>
    </citation>
    <scope>NUCLEOTIDE SEQUENCE [LARGE SCALE GENOMIC DNA]</scope>
    <source>
        <strain evidence="3 5">L49</strain>
    </source>
</reference>
<dbReference type="EMBL" id="NKLP01000147">
    <property type="protein sequence ID" value="TDN30231.1"/>
    <property type="molecule type" value="Genomic_DNA"/>
</dbReference>
<sequence length="64" mass="7283">MRGILTSRVARGILAFIFIFFTGWSAARLIVQIERSESIYDYLILGGFSLVLGILELYRLINSK</sequence>
<feature type="transmembrane region" description="Helical" evidence="1">
    <location>
        <begin position="39"/>
        <end position="58"/>
    </location>
</feature>
<dbReference type="Proteomes" id="UP000430323">
    <property type="component" value="Unassembled WGS sequence"/>
</dbReference>
<evidence type="ECO:0000313" key="4">
    <source>
        <dbReference type="EMBL" id="TDN30231.1"/>
    </source>
</evidence>
<proteinExistence type="predicted"/>
<protein>
    <submittedName>
        <fullName evidence="4">Uncharacterized protein</fullName>
    </submittedName>
</protein>
<comment type="caution">
    <text evidence="4">The sequence shown here is derived from an EMBL/GenBank/DDBJ whole genome shotgun (WGS) entry which is preliminary data.</text>
</comment>
<dbReference type="Proteomes" id="UP000289808">
    <property type="component" value="Unassembled WGS sequence"/>
</dbReference>
<keyword evidence="1" id="KW-1133">Transmembrane helix</keyword>
<dbReference type="Proteomes" id="UP000295195">
    <property type="component" value="Unassembled WGS sequence"/>
</dbReference>
<reference evidence="4 6" key="1">
    <citation type="submission" date="2017-06" db="EMBL/GenBank/DDBJ databases">
        <authorList>
            <person name="Swanenburg J."/>
            <person name="Kort R."/>
        </authorList>
    </citation>
    <scope>NUCLEOTIDE SEQUENCE [LARGE SCALE GENOMIC DNA]</scope>
    <source>
        <strain evidence="4 6">RL05</strain>
    </source>
</reference>
<evidence type="ECO:0000313" key="5">
    <source>
        <dbReference type="Proteomes" id="UP000289808"/>
    </source>
</evidence>
<evidence type="ECO:0000313" key="2">
    <source>
        <dbReference type="EMBL" id="KAB1968292.1"/>
    </source>
</evidence>
<dbReference type="EMBL" id="SCLX01000146">
    <property type="protein sequence ID" value="RXF53663.1"/>
    <property type="molecule type" value="Genomic_DNA"/>
</dbReference>
<keyword evidence="1" id="KW-0472">Membrane</keyword>
<organism evidence="4 6">
    <name type="scientific">Lactobacillus crispatus</name>
    <dbReference type="NCBI Taxonomy" id="47770"/>
    <lineage>
        <taxon>Bacteria</taxon>
        <taxon>Bacillati</taxon>
        <taxon>Bacillota</taxon>
        <taxon>Bacilli</taxon>
        <taxon>Lactobacillales</taxon>
        <taxon>Lactobacillaceae</taxon>
        <taxon>Lactobacillus</taxon>
    </lineage>
</organism>
<dbReference type="EMBL" id="WBOB01000092">
    <property type="protein sequence ID" value="KAB1968292.1"/>
    <property type="molecule type" value="Genomic_DNA"/>
</dbReference>
<name>A0A135Z2W4_9LACO</name>